<sequence length="426" mass="44640">MKHRLTPPLAAFALACALASIGLPPAAQAAPMAAAVAAPMQPLTLDAAIALALRLNPTLRAAGQEVAAQQGALTQAGARPNPELELLREGSRSDSRTTTALLTIPVELGGKRAARIDAARQEGQLAALALNAEQARVRADVIAAFHDVVAALARERMAQELVHLAGRALDAAGKRVDAGTLSPVEQTRARVAQGGARIEALQAARALEAARIQLAALWAGDARGLVVVEPDAVTLPALLPLDRLLAQLDAAPGMRQAGAHVKHRQALARLEQARRTPDVSVIVGAQREGPDARNRTVLGLSVPLPLFNRNDGAVLDALRRVDKAQDEQDAQAARLRADLGQAHARLATALAECALIATDILPGAQDAQRAASRGFELGKFGLIDVLDAQRVLAQSTYQYLNAVAESHRAQADIARLLGHAAVQENP</sequence>
<accession>A0A7W9X1B8</accession>
<dbReference type="Gene3D" id="1.20.1600.10">
    <property type="entry name" value="Outer membrane efflux proteins (OEP)"/>
    <property type="match status" value="1"/>
</dbReference>
<dbReference type="PANTHER" id="PTHR30203:SF24">
    <property type="entry name" value="BLR4935 PROTEIN"/>
    <property type="match status" value="1"/>
</dbReference>
<name>A0A7W9X1B8_9BURK</name>
<dbReference type="EMBL" id="JACHBX010000003">
    <property type="protein sequence ID" value="MBB6134663.1"/>
    <property type="molecule type" value="Genomic_DNA"/>
</dbReference>
<dbReference type="InterPro" id="IPR010131">
    <property type="entry name" value="MdtP/NodT-like"/>
</dbReference>
<evidence type="ECO:0000313" key="4">
    <source>
        <dbReference type="Proteomes" id="UP000540787"/>
    </source>
</evidence>
<comment type="similarity">
    <text evidence="1">Belongs to the outer membrane factor (OMF) (TC 1.B.17) family.</text>
</comment>
<feature type="chain" id="PRO_5031531207" evidence="2">
    <location>
        <begin position="30"/>
        <end position="426"/>
    </location>
</feature>
<comment type="caution">
    <text evidence="3">The sequence shown here is derived from an EMBL/GenBank/DDBJ whole genome shotgun (WGS) entry which is preliminary data.</text>
</comment>
<gene>
    <name evidence="3" type="ORF">HD842_002821</name>
</gene>
<protein>
    <submittedName>
        <fullName evidence="3">Cobalt-zinc-cadmium efflux system outer membrane protein</fullName>
    </submittedName>
</protein>
<organism evidence="3 4">
    <name type="scientific">Massilia aurea</name>
    <dbReference type="NCBI Taxonomy" id="373040"/>
    <lineage>
        <taxon>Bacteria</taxon>
        <taxon>Pseudomonadati</taxon>
        <taxon>Pseudomonadota</taxon>
        <taxon>Betaproteobacteria</taxon>
        <taxon>Burkholderiales</taxon>
        <taxon>Oxalobacteraceae</taxon>
        <taxon>Telluria group</taxon>
        <taxon>Massilia</taxon>
    </lineage>
</organism>
<evidence type="ECO:0000256" key="2">
    <source>
        <dbReference type="SAM" id="SignalP"/>
    </source>
</evidence>
<dbReference type="PANTHER" id="PTHR30203">
    <property type="entry name" value="OUTER MEMBRANE CATION EFFLUX PROTEIN"/>
    <property type="match status" value="1"/>
</dbReference>
<dbReference type="Proteomes" id="UP000540787">
    <property type="component" value="Unassembled WGS sequence"/>
</dbReference>
<dbReference type="InterPro" id="IPR003423">
    <property type="entry name" value="OMP_efflux"/>
</dbReference>
<dbReference type="Pfam" id="PF02321">
    <property type="entry name" value="OEP"/>
    <property type="match status" value="2"/>
</dbReference>
<keyword evidence="2" id="KW-0732">Signal</keyword>
<reference evidence="3 4" key="1">
    <citation type="submission" date="2020-08" db="EMBL/GenBank/DDBJ databases">
        <title>The Agave Microbiome: Exploring the role of microbial communities in plant adaptations to desert environments.</title>
        <authorList>
            <person name="Partida-Martinez L.P."/>
        </authorList>
    </citation>
    <scope>NUCLEOTIDE SEQUENCE [LARGE SCALE GENOMIC DNA]</scope>
    <source>
        <strain evidence="3 4">AT3.2</strain>
    </source>
</reference>
<dbReference type="PROSITE" id="PS51257">
    <property type="entry name" value="PROKAR_LIPOPROTEIN"/>
    <property type="match status" value="1"/>
</dbReference>
<proteinExistence type="inferred from homology"/>
<evidence type="ECO:0000313" key="3">
    <source>
        <dbReference type="EMBL" id="MBB6134663.1"/>
    </source>
</evidence>
<dbReference type="SUPFAM" id="SSF56954">
    <property type="entry name" value="Outer membrane efflux proteins (OEP)"/>
    <property type="match status" value="1"/>
</dbReference>
<dbReference type="AlphaFoldDB" id="A0A7W9X1B8"/>
<feature type="signal peptide" evidence="2">
    <location>
        <begin position="1"/>
        <end position="29"/>
    </location>
</feature>
<dbReference type="GO" id="GO:0015562">
    <property type="term" value="F:efflux transmembrane transporter activity"/>
    <property type="evidence" value="ECO:0007669"/>
    <property type="project" value="InterPro"/>
</dbReference>
<dbReference type="RefSeq" id="WP_183555346.1">
    <property type="nucleotide sequence ID" value="NZ_JACHBX010000003.1"/>
</dbReference>
<evidence type="ECO:0000256" key="1">
    <source>
        <dbReference type="ARBA" id="ARBA00007613"/>
    </source>
</evidence>
<keyword evidence="4" id="KW-1185">Reference proteome</keyword>